<keyword evidence="6" id="KW-1185">Reference proteome</keyword>
<dbReference type="Proteomes" id="UP000593758">
    <property type="component" value="Chromosome"/>
</dbReference>
<proteinExistence type="predicted"/>
<dbReference type="GO" id="GO:0008484">
    <property type="term" value="F:sulfuric ester hydrolase activity"/>
    <property type="evidence" value="ECO:0007669"/>
    <property type="project" value="TreeGrafter"/>
</dbReference>
<evidence type="ECO:0000259" key="4">
    <source>
        <dbReference type="Pfam" id="PF00884"/>
    </source>
</evidence>
<evidence type="ECO:0000313" key="5">
    <source>
        <dbReference type="EMBL" id="QOR70477.1"/>
    </source>
</evidence>
<dbReference type="GO" id="GO:0005737">
    <property type="term" value="C:cytoplasm"/>
    <property type="evidence" value="ECO:0007669"/>
    <property type="project" value="TreeGrafter"/>
</dbReference>
<dbReference type="RefSeq" id="WP_193497156.1">
    <property type="nucleotide sequence ID" value="NZ_CP063169.1"/>
</dbReference>
<dbReference type="GO" id="GO:0046872">
    <property type="term" value="F:metal ion binding"/>
    <property type="evidence" value="ECO:0007669"/>
    <property type="project" value="UniProtKB-KW"/>
</dbReference>
<evidence type="ECO:0000256" key="1">
    <source>
        <dbReference type="ARBA" id="ARBA00022723"/>
    </source>
</evidence>
<dbReference type="Pfam" id="PF00884">
    <property type="entry name" value="Sulfatase"/>
    <property type="match status" value="1"/>
</dbReference>
<dbReference type="Gene3D" id="3.40.720.10">
    <property type="entry name" value="Alkaline Phosphatase, subunit A"/>
    <property type="match status" value="1"/>
</dbReference>
<name>A0A7M1STW1_9MICO</name>
<dbReference type="KEGG" id="halt:IM660_18100"/>
<dbReference type="GO" id="GO:0016740">
    <property type="term" value="F:transferase activity"/>
    <property type="evidence" value="ECO:0007669"/>
    <property type="project" value="UniProtKB-KW"/>
</dbReference>
<accession>A0A7M1STW1</accession>
<dbReference type="InterPro" id="IPR000917">
    <property type="entry name" value="Sulfatase_N"/>
</dbReference>
<evidence type="ECO:0000256" key="3">
    <source>
        <dbReference type="SAM" id="MobiDB-lite"/>
    </source>
</evidence>
<feature type="region of interest" description="Disordered" evidence="3">
    <location>
        <begin position="454"/>
        <end position="489"/>
    </location>
</feature>
<dbReference type="AlphaFoldDB" id="A0A7M1STW1"/>
<evidence type="ECO:0000313" key="6">
    <source>
        <dbReference type="Proteomes" id="UP000593758"/>
    </source>
</evidence>
<reference evidence="5 6" key="1">
    <citation type="submission" date="2020-10" db="EMBL/GenBank/DDBJ databases">
        <title>Haloactinobacterium sp. RN3S43, a bacterium isolated from saline soil.</title>
        <authorList>
            <person name="Sun J.-Q."/>
        </authorList>
    </citation>
    <scope>NUCLEOTIDE SEQUENCE [LARGE SCALE GENOMIC DNA]</scope>
    <source>
        <strain evidence="5 6">RN3S43</strain>
    </source>
</reference>
<dbReference type="CDD" id="cd16022">
    <property type="entry name" value="sulfatase_like"/>
    <property type="match status" value="1"/>
</dbReference>
<protein>
    <submittedName>
        <fullName evidence="5">Sulfatase-like hydrolase/transferase</fullName>
    </submittedName>
</protein>
<dbReference type="PANTHER" id="PTHR45953:SF1">
    <property type="entry name" value="IDURONATE 2-SULFATASE"/>
    <property type="match status" value="1"/>
</dbReference>
<organism evidence="5 6">
    <name type="scientific">Ruania alkalisoli</name>
    <dbReference type="NCBI Taxonomy" id="2779775"/>
    <lineage>
        <taxon>Bacteria</taxon>
        <taxon>Bacillati</taxon>
        <taxon>Actinomycetota</taxon>
        <taxon>Actinomycetes</taxon>
        <taxon>Micrococcales</taxon>
        <taxon>Ruaniaceae</taxon>
        <taxon>Ruania</taxon>
    </lineage>
</organism>
<feature type="domain" description="Sulfatase N-terminal" evidence="4">
    <location>
        <begin position="13"/>
        <end position="360"/>
    </location>
</feature>
<keyword evidence="1" id="KW-0479">Metal-binding</keyword>
<dbReference type="PANTHER" id="PTHR45953">
    <property type="entry name" value="IDURONATE 2-SULFATASE"/>
    <property type="match status" value="1"/>
</dbReference>
<keyword evidence="5" id="KW-0808">Transferase</keyword>
<sequence>MTAAAETPAARRPHVLLVTVDQWPGHLLQSAGHPVVQTPTLDELAATGIRYTRAYSETPVCVPARRGLMTGTTARTHGVRWNEPEAPMPDLATLASTFRDHGYQTYAVGKLHVYPQRDRIGFADVLLTEEGRTQWGVVDDYEAALTDAGFHGQAFTHGMGNNQYLSRAWHLPERLHVTNWATEQMARQIKRRDPTRPGFFYLSYTHPHPPLVPPAEYLDLYRRQEMDPPVHGQWADDPDAAPWPVCERQRSAPPEALREDARRAFYALCTHIDHQLRVVIGTLREEGMLEDTVILFTSDHGEMLGDHGAWAKSLFYEGSARVPMILTGPVGDDRVSPGQVDQRLCGLQDVMPTLLDLAGIDPPAGLDGRSVVTGAQRGHFTGAVGAGVKATCMARDDRYKLIYYPHGNRRQLFDLDVDPAELDDLASSPDHQDVLERLSNVLVSELGVEAEEWTREGKWIGNPGHADSGGSAGPDAPPTRGLSGQRGLH</sequence>
<keyword evidence="2 5" id="KW-0378">Hydrolase</keyword>
<evidence type="ECO:0000256" key="2">
    <source>
        <dbReference type="ARBA" id="ARBA00022801"/>
    </source>
</evidence>
<dbReference type="EMBL" id="CP063169">
    <property type="protein sequence ID" value="QOR70477.1"/>
    <property type="molecule type" value="Genomic_DNA"/>
</dbReference>
<gene>
    <name evidence="5" type="ORF">IM660_18100</name>
</gene>
<dbReference type="SUPFAM" id="SSF53649">
    <property type="entry name" value="Alkaline phosphatase-like"/>
    <property type="match status" value="1"/>
</dbReference>
<dbReference type="InterPro" id="IPR017850">
    <property type="entry name" value="Alkaline_phosphatase_core_sf"/>
</dbReference>